<comment type="subunit">
    <text evidence="5 8">Homododecamer.</text>
</comment>
<feature type="binding site" evidence="8 10">
    <location>
        <position position="71"/>
    </location>
    <ligand>
        <name>substrate</name>
    </ligand>
</feature>
<dbReference type="Proteomes" id="UP000683507">
    <property type="component" value="Chromosome"/>
</dbReference>
<sequence>MKRILIINGPNLNLLGKREPSIYGDISFEDFFQRLKDKNGVELSYFQSNVEGEIIDKLHEVGFSFDGIILNAGGYTHTSVSIADAIAAISSPVIEVHLSNVYAREEYRHNSLIAKNCVGVISGFGLDSYSLAIDYFGAK</sequence>
<keyword evidence="7 8" id="KW-0456">Lyase</keyword>
<evidence type="ECO:0000256" key="6">
    <source>
        <dbReference type="ARBA" id="ARBA00012060"/>
    </source>
</evidence>
<gene>
    <name evidence="8 12" type="primary">aroQ</name>
    <name evidence="12" type="ORF">CRYO30217_01072</name>
</gene>
<evidence type="ECO:0000256" key="2">
    <source>
        <dbReference type="ARBA" id="ARBA00003924"/>
    </source>
</evidence>
<dbReference type="EMBL" id="OU015584">
    <property type="protein sequence ID" value="CAG5079799.1"/>
    <property type="molecule type" value="Genomic_DNA"/>
</dbReference>
<dbReference type="GO" id="GO:0003855">
    <property type="term" value="F:3-dehydroquinate dehydratase activity"/>
    <property type="evidence" value="ECO:0007669"/>
    <property type="project" value="UniProtKB-UniRule"/>
</dbReference>
<feature type="site" description="Transition state stabilizer" evidence="8 11">
    <location>
        <position position="18"/>
    </location>
</feature>
<comment type="catalytic activity">
    <reaction evidence="1 8">
        <text>3-dehydroquinate = 3-dehydroshikimate + H2O</text>
        <dbReference type="Rhea" id="RHEA:21096"/>
        <dbReference type="ChEBI" id="CHEBI:15377"/>
        <dbReference type="ChEBI" id="CHEBI:16630"/>
        <dbReference type="ChEBI" id="CHEBI:32364"/>
        <dbReference type="EC" id="4.2.1.10"/>
    </reaction>
</comment>
<feature type="active site" description="Proton acceptor" evidence="8 9">
    <location>
        <position position="23"/>
    </location>
</feature>
<accession>A0A916JLA9</accession>
<reference evidence="12" key="1">
    <citation type="submission" date="2021-04" db="EMBL/GenBank/DDBJ databases">
        <authorList>
            <person name="Rodrigo-Torres L."/>
            <person name="Arahal R. D."/>
            <person name="Lucena T."/>
        </authorList>
    </citation>
    <scope>NUCLEOTIDE SEQUENCE</scope>
    <source>
        <strain evidence="12">AS29M-1</strain>
    </source>
</reference>
<evidence type="ECO:0000256" key="5">
    <source>
        <dbReference type="ARBA" id="ARBA00011193"/>
    </source>
</evidence>
<feature type="binding site" evidence="8 10">
    <location>
        <position position="84"/>
    </location>
    <ligand>
        <name>substrate</name>
    </ligand>
</feature>
<organism evidence="12 13">
    <name type="scientific">Parvicella tangerina</name>
    <dbReference type="NCBI Taxonomy" id="2829795"/>
    <lineage>
        <taxon>Bacteria</taxon>
        <taxon>Pseudomonadati</taxon>
        <taxon>Bacteroidota</taxon>
        <taxon>Flavobacteriia</taxon>
        <taxon>Flavobacteriales</taxon>
        <taxon>Parvicellaceae</taxon>
        <taxon>Parvicella</taxon>
    </lineage>
</organism>
<dbReference type="Pfam" id="PF01220">
    <property type="entry name" value="DHquinase_II"/>
    <property type="match status" value="1"/>
</dbReference>
<dbReference type="Gene3D" id="3.40.50.9100">
    <property type="entry name" value="Dehydroquinase, class II"/>
    <property type="match status" value="1"/>
</dbReference>
<evidence type="ECO:0000256" key="3">
    <source>
        <dbReference type="ARBA" id="ARBA00004902"/>
    </source>
</evidence>
<dbReference type="PROSITE" id="PS01029">
    <property type="entry name" value="DEHYDROQUINASE_II"/>
    <property type="match status" value="1"/>
</dbReference>
<feature type="binding site" evidence="8 10">
    <location>
        <position position="77"/>
    </location>
    <ligand>
        <name>substrate</name>
    </ligand>
</feature>
<dbReference type="NCBIfam" id="NF003807">
    <property type="entry name" value="PRK05395.1-4"/>
    <property type="match status" value="1"/>
</dbReference>
<keyword evidence="13" id="KW-1185">Reference proteome</keyword>
<dbReference type="InterPro" id="IPR036441">
    <property type="entry name" value="DHquinase_II_sf"/>
</dbReference>
<dbReference type="PANTHER" id="PTHR21272:SF3">
    <property type="entry name" value="CATABOLIC 3-DEHYDROQUINASE"/>
    <property type="match status" value="1"/>
</dbReference>
<dbReference type="RefSeq" id="WP_258541291.1">
    <property type="nucleotide sequence ID" value="NZ_OU015584.1"/>
</dbReference>
<dbReference type="GO" id="GO:0019631">
    <property type="term" value="P:quinate catabolic process"/>
    <property type="evidence" value="ECO:0007669"/>
    <property type="project" value="TreeGrafter"/>
</dbReference>
<dbReference type="PANTHER" id="PTHR21272">
    <property type="entry name" value="CATABOLIC 3-DEHYDROQUINASE"/>
    <property type="match status" value="1"/>
</dbReference>
<proteinExistence type="inferred from homology"/>
<dbReference type="EC" id="4.2.1.10" evidence="6 8"/>
<comment type="function">
    <text evidence="2 8">Catalyzes a trans-dehydration via an enolate intermediate.</text>
</comment>
<comment type="pathway">
    <text evidence="3 8">Metabolic intermediate biosynthesis; chorismate biosynthesis; chorismate from D-erythrose 4-phosphate and phosphoenolpyruvate: step 3/7.</text>
</comment>
<evidence type="ECO:0000256" key="8">
    <source>
        <dbReference type="HAMAP-Rule" id="MF_00169"/>
    </source>
</evidence>
<dbReference type="GO" id="GO:0008652">
    <property type="term" value="P:amino acid biosynthetic process"/>
    <property type="evidence" value="ECO:0007669"/>
    <property type="project" value="UniProtKB-KW"/>
</dbReference>
<dbReference type="NCBIfam" id="NF003806">
    <property type="entry name" value="PRK05395.1-3"/>
    <property type="match status" value="1"/>
</dbReference>
<dbReference type="NCBIfam" id="TIGR01088">
    <property type="entry name" value="aroQ"/>
    <property type="match status" value="1"/>
</dbReference>
<dbReference type="InterPro" id="IPR018509">
    <property type="entry name" value="DHquinase_II_CS"/>
</dbReference>
<dbReference type="PIRSF" id="PIRSF001399">
    <property type="entry name" value="DHquinase_II"/>
    <property type="match status" value="1"/>
</dbReference>
<dbReference type="KEGG" id="ptan:CRYO30217_01072"/>
<dbReference type="HAMAP" id="MF_00169">
    <property type="entry name" value="AroQ"/>
    <property type="match status" value="1"/>
</dbReference>
<dbReference type="SUPFAM" id="SSF52304">
    <property type="entry name" value="Type II 3-dehydroquinate dehydratase"/>
    <property type="match status" value="1"/>
</dbReference>
<keyword evidence="8" id="KW-0028">Amino-acid biosynthesis</keyword>
<name>A0A916JLA9_9FLAO</name>
<dbReference type="InterPro" id="IPR001874">
    <property type="entry name" value="DHquinase_II"/>
</dbReference>
<evidence type="ECO:0000256" key="1">
    <source>
        <dbReference type="ARBA" id="ARBA00001864"/>
    </source>
</evidence>
<evidence type="ECO:0000256" key="7">
    <source>
        <dbReference type="ARBA" id="ARBA00023239"/>
    </source>
</evidence>
<evidence type="ECO:0000313" key="12">
    <source>
        <dbReference type="EMBL" id="CAG5079799.1"/>
    </source>
</evidence>
<protein>
    <recommendedName>
        <fullName evidence="6 8">3-dehydroquinate dehydratase</fullName>
        <shortName evidence="8">3-dehydroquinase</shortName>
        <ecNumber evidence="6 8">4.2.1.10</ecNumber>
    </recommendedName>
    <alternativeName>
        <fullName evidence="8">Type II DHQase</fullName>
    </alternativeName>
</protein>
<dbReference type="NCBIfam" id="NF003805">
    <property type="entry name" value="PRK05395.1-2"/>
    <property type="match status" value="1"/>
</dbReference>
<dbReference type="CDD" id="cd00466">
    <property type="entry name" value="DHQase_II"/>
    <property type="match status" value="1"/>
</dbReference>
<feature type="active site" description="Proton donor" evidence="8 9">
    <location>
        <position position="97"/>
    </location>
</feature>
<dbReference type="AlphaFoldDB" id="A0A916JLA9"/>
<keyword evidence="8" id="KW-0057">Aromatic amino acid biosynthesis</keyword>
<feature type="binding site" evidence="8 10">
    <location>
        <begin position="98"/>
        <end position="99"/>
    </location>
    <ligand>
        <name>substrate</name>
    </ligand>
</feature>
<dbReference type="GO" id="GO:0009423">
    <property type="term" value="P:chorismate biosynthetic process"/>
    <property type="evidence" value="ECO:0007669"/>
    <property type="project" value="UniProtKB-UniRule"/>
</dbReference>
<feature type="binding site" evidence="8 10">
    <location>
        <position position="108"/>
    </location>
    <ligand>
        <name>substrate</name>
    </ligand>
</feature>
<dbReference type="GO" id="GO:0009073">
    <property type="term" value="P:aromatic amino acid family biosynthetic process"/>
    <property type="evidence" value="ECO:0007669"/>
    <property type="project" value="UniProtKB-KW"/>
</dbReference>
<evidence type="ECO:0000256" key="4">
    <source>
        <dbReference type="ARBA" id="ARBA00011037"/>
    </source>
</evidence>
<evidence type="ECO:0000256" key="9">
    <source>
        <dbReference type="PIRSR" id="PIRSR001399-1"/>
    </source>
</evidence>
<comment type="similarity">
    <text evidence="4 8">Belongs to the type-II 3-dehydroquinase family.</text>
</comment>
<evidence type="ECO:0000256" key="10">
    <source>
        <dbReference type="PIRSR" id="PIRSR001399-2"/>
    </source>
</evidence>
<evidence type="ECO:0000256" key="11">
    <source>
        <dbReference type="PIRSR" id="PIRSR001399-3"/>
    </source>
</evidence>
<evidence type="ECO:0000313" key="13">
    <source>
        <dbReference type="Proteomes" id="UP000683507"/>
    </source>
</evidence>